<dbReference type="OrthoDB" id="2289094at2759"/>
<name>A0A5J5F2E8_9PEZI</name>
<feature type="compositionally biased region" description="Polar residues" evidence="3">
    <location>
        <begin position="12"/>
        <end position="23"/>
    </location>
</feature>
<keyword evidence="1 2" id="KW-0175">Coiled coil</keyword>
<accession>A0A5J5F2E8</accession>
<dbReference type="InParanoid" id="A0A5J5F2E8"/>
<organism evidence="4 5">
    <name type="scientific">Sphaerosporella brunnea</name>
    <dbReference type="NCBI Taxonomy" id="1250544"/>
    <lineage>
        <taxon>Eukaryota</taxon>
        <taxon>Fungi</taxon>
        <taxon>Dikarya</taxon>
        <taxon>Ascomycota</taxon>
        <taxon>Pezizomycotina</taxon>
        <taxon>Pezizomycetes</taxon>
        <taxon>Pezizales</taxon>
        <taxon>Pyronemataceae</taxon>
        <taxon>Sphaerosporella</taxon>
    </lineage>
</organism>
<feature type="region of interest" description="Disordered" evidence="3">
    <location>
        <begin position="70"/>
        <end position="111"/>
    </location>
</feature>
<comment type="caution">
    <text evidence="4">The sequence shown here is derived from an EMBL/GenBank/DDBJ whole genome shotgun (WGS) entry which is preliminary data.</text>
</comment>
<evidence type="ECO:0000256" key="1">
    <source>
        <dbReference type="ARBA" id="ARBA00023054"/>
    </source>
</evidence>
<dbReference type="AlphaFoldDB" id="A0A5J5F2E8"/>
<protein>
    <submittedName>
        <fullName evidence="4">Uncharacterized protein</fullName>
    </submittedName>
</protein>
<keyword evidence="5" id="KW-1185">Reference proteome</keyword>
<sequence>MSFQNPPIGPSPSAQSSNASGNGINHHLPQDALATAPANRLKLKGIVLQVFEHSSVEDLRAATAAISNTGATVSSNTAQSRTSSASSSRSGSPVSSSTTPGTSPESSPGRVAANALRTAKSSGQLRPDATAITLTGPRRNSNAVAAAYSLLSPYLLTPQVFLECEALLHATRVREVLASISMTLGRNHINSSHLFPNMSANSFSDWLTKSPQVKTVRRYTGLSYDRLKAVCAMMNSTMHAEISGDIHGATVEAAIRAVTYWGKHNKRNHEELREFLLWQLDVDRFEDVPAAALNAELKVYVASLNKKRPESSQYHGMVKRLNKTLRDQQIYQSPHIVHKAGFDKLSKDCGKLRKDLSATEEALQREQTARGNDTRAHTKQIAVLNANQKQHDGRVKDLQTTIHQQGVQLQNIKTDHAKEIQNIKTERDKDIQNNKSTYEREIRSLNSKLQNMKTEYDQEILNMKTDHDNEIQNMKTAHVSEIRSLKSKLQTMKTDHDKDIQNIKTDHDKEIQNIKDAHEREIGSLKSKLQTMKTDHDKEIQKMKTDHDKETQKMKTDHDKEIQKMKIDHDKEIQSLNAKFDKLQKEVRDRDLIIAARDKTIAERDQALAIRDAQLDALFKRLEITI</sequence>
<evidence type="ECO:0000256" key="2">
    <source>
        <dbReference type="SAM" id="Coils"/>
    </source>
</evidence>
<dbReference type="PANTHER" id="PTHR18870">
    <property type="entry name" value="PROTEIN TAG-278-RELATED"/>
    <property type="match status" value="1"/>
</dbReference>
<dbReference type="PANTHER" id="PTHR18870:SF9">
    <property type="entry name" value="PROTEIN TAG-278-RELATED"/>
    <property type="match status" value="1"/>
</dbReference>
<evidence type="ECO:0000256" key="3">
    <source>
        <dbReference type="SAM" id="MobiDB-lite"/>
    </source>
</evidence>
<proteinExistence type="predicted"/>
<evidence type="ECO:0000313" key="4">
    <source>
        <dbReference type="EMBL" id="KAA8910309.1"/>
    </source>
</evidence>
<dbReference type="EMBL" id="VXIS01000047">
    <property type="protein sequence ID" value="KAA8910309.1"/>
    <property type="molecule type" value="Genomic_DNA"/>
</dbReference>
<evidence type="ECO:0000313" key="5">
    <source>
        <dbReference type="Proteomes" id="UP000326924"/>
    </source>
</evidence>
<gene>
    <name evidence="4" type="ORF">FN846DRAFT_905071</name>
</gene>
<feature type="compositionally biased region" description="Low complexity" evidence="3">
    <location>
        <begin position="73"/>
        <end position="108"/>
    </location>
</feature>
<feature type="coiled-coil region" evidence="2">
    <location>
        <begin position="428"/>
        <end position="462"/>
    </location>
</feature>
<feature type="region of interest" description="Disordered" evidence="3">
    <location>
        <begin position="1"/>
        <end position="28"/>
    </location>
</feature>
<dbReference type="Proteomes" id="UP000326924">
    <property type="component" value="Unassembled WGS sequence"/>
</dbReference>
<reference evidence="4 5" key="1">
    <citation type="submission" date="2019-09" db="EMBL/GenBank/DDBJ databases">
        <title>Draft genome of the ectomycorrhizal ascomycete Sphaerosporella brunnea.</title>
        <authorList>
            <consortium name="DOE Joint Genome Institute"/>
            <person name="Benucci G.M."/>
            <person name="Marozzi G."/>
            <person name="Antonielli L."/>
            <person name="Sanchez S."/>
            <person name="Marco P."/>
            <person name="Wang X."/>
            <person name="Falini L.B."/>
            <person name="Barry K."/>
            <person name="Haridas S."/>
            <person name="Lipzen A."/>
            <person name="Labutti K."/>
            <person name="Grigoriev I.V."/>
            <person name="Murat C."/>
            <person name="Martin F."/>
            <person name="Albertini E."/>
            <person name="Donnini D."/>
            <person name="Bonito G."/>
        </authorList>
    </citation>
    <scope>NUCLEOTIDE SEQUENCE [LARGE SCALE GENOMIC DNA]</scope>
    <source>
        <strain evidence="4 5">Sb_GMNB300</strain>
    </source>
</reference>